<keyword evidence="10" id="KW-0915">Sodium</keyword>
<name>A0A1I1HCT6_9LACO</name>
<feature type="transmembrane region" description="Helical" evidence="10">
    <location>
        <begin position="66"/>
        <end position="88"/>
    </location>
</feature>
<dbReference type="EMBL" id="FOLI01000008">
    <property type="protein sequence ID" value="SFC21412.1"/>
    <property type="molecule type" value="Genomic_DNA"/>
</dbReference>
<sequence>MLEEKPQIITLVVFLGGAIGGLARYGLSLVPVMGTWPLMTIFINCLGTAILAALGTYMKGLNEKPAYVQDFVGTGLCGGFTTFGALILESYQYLWSGQLVNLFLLIAASIIFALLSLKVGFWIGKVFVQRRINGEQVANNGK</sequence>
<keyword evidence="2 10" id="KW-1003">Cell membrane</keyword>
<dbReference type="PANTHER" id="PTHR28259">
    <property type="entry name" value="FLUORIDE EXPORT PROTEIN 1-RELATED"/>
    <property type="match status" value="1"/>
</dbReference>
<dbReference type="AlphaFoldDB" id="A0A1I1HCT6"/>
<evidence type="ECO:0000256" key="10">
    <source>
        <dbReference type="HAMAP-Rule" id="MF_00454"/>
    </source>
</evidence>
<comment type="function">
    <text evidence="9 10">Fluoride-specific ion channel. Important for reducing fluoride concentration in the cell, thus reducing its toxicity.</text>
</comment>
<keyword evidence="10" id="KW-0479">Metal-binding</keyword>
<keyword evidence="12" id="KW-1185">Reference proteome</keyword>
<evidence type="ECO:0000313" key="11">
    <source>
        <dbReference type="EMBL" id="SFC21412.1"/>
    </source>
</evidence>
<dbReference type="GO" id="GO:0046872">
    <property type="term" value="F:metal ion binding"/>
    <property type="evidence" value="ECO:0007669"/>
    <property type="project" value="UniProtKB-KW"/>
</dbReference>
<evidence type="ECO:0000256" key="1">
    <source>
        <dbReference type="ARBA" id="ARBA00004651"/>
    </source>
</evidence>
<proteinExistence type="inferred from homology"/>
<evidence type="ECO:0000256" key="6">
    <source>
        <dbReference type="ARBA" id="ARBA00023303"/>
    </source>
</evidence>
<accession>A0A1I1HCT6</accession>
<comment type="subcellular location">
    <subcellularLocation>
        <location evidence="1 10">Cell membrane</location>
        <topology evidence="1 10">Multi-pass membrane protein</topology>
    </subcellularLocation>
</comment>
<dbReference type="GO" id="GO:0140114">
    <property type="term" value="P:cellular detoxification of fluoride"/>
    <property type="evidence" value="ECO:0007669"/>
    <property type="project" value="UniProtKB-UniRule"/>
</dbReference>
<comment type="activity regulation">
    <text evidence="10">Na(+) is not transported, but it plays an essential structural role and its presence is essential for fluoride channel function.</text>
</comment>
<evidence type="ECO:0000256" key="8">
    <source>
        <dbReference type="ARBA" id="ARBA00035585"/>
    </source>
</evidence>
<dbReference type="InterPro" id="IPR003691">
    <property type="entry name" value="FluC"/>
</dbReference>
<evidence type="ECO:0000256" key="5">
    <source>
        <dbReference type="ARBA" id="ARBA00023136"/>
    </source>
</evidence>
<feature type="transmembrane region" description="Helical" evidence="10">
    <location>
        <begin position="100"/>
        <end position="123"/>
    </location>
</feature>
<keyword evidence="10" id="KW-0406">Ion transport</keyword>
<feature type="transmembrane region" description="Helical" evidence="10">
    <location>
        <begin position="7"/>
        <end position="27"/>
    </location>
</feature>
<evidence type="ECO:0000256" key="2">
    <source>
        <dbReference type="ARBA" id="ARBA00022475"/>
    </source>
</evidence>
<reference evidence="11 12" key="1">
    <citation type="submission" date="2016-10" db="EMBL/GenBank/DDBJ databases">
        <authorList>
            <person name="de Groot N.N."/>
        </authorList>
    </citation>
    <scope>NUCLEOTIDE SEQUENCE [LARGE SCALE GENOMIC DNA]</scope>
    <source>
        <strain evidence="11 12">DSM 19113</strain>
    </source>
</reference>
<evidence type="ECO:0000256" key="9">
    <source>
        <dbReference type="ARBA" id="ARBA00049940"/>
    </source>
</evidence>
<dbReference type="Pfam" id="PF02537">
    <property type="entry name" value="CRCB"/>
    <property type="match status" value="1"/>
</dbReference>
<evidence type="ECO:0000256" key="3">
    <source>
        <dbReference type="ARBA" id="ARBA00022692"/>
    </source>
</evidence>
<dbReference type="OrthoDB" id="2143932at2"/>
<keyword evidence="4 10" id="KW-1133">Transmembrane helix</keyword>
<dbReference type="Proteomes" id="UP000199376">
    <property type="component" value="Unassembled WGS sequence"/>
</dbReference>
<keyword evidence="3 10" id="KW-0812">Transmembrane</keyword>
<dbReference type="GO" id="GO:0062054">
    <property type="term" value="F:fluoride channel activity"/>
    <property type="evidence" value="ECO:0007669"/>
    <property type="project" value="UniProtKB-UniRule"/>
</dbReference>
<evidence type="ECO:0000313" key="12">
    <source>
        <dbReference type="Proteomes" id="UP000199376"/>
    </source>
</evidence>
<feature type="binding site" evidence="10">
    <location>
        <position position="81"/>
    </location>
    <ligand>
        <name>Na(+)</name>
        <dbReference type="ChEBI" id="CHEBI:29101"/>
        <note>structural</note>
    </ligand>
</feature>
<keyword evidence="10" id="KW-0813">Transport</keyword>
<comment type="catalytic activity">
    <reaction evidence="8">
        <text>fluoride(in) = fluoride(out)</text>
        <dbReference type="Rhea" id="RHEA:76159"/>
        <dbReference type="ChEBI" id="CHEBI:17051"/>
    </reaction>
    <physiologicalReaction direction="left-to-right" evidence="8">
        <dbReference type="Rhea" id="RHEA:76160"/>
    </physiologicalReaction>
</comment>
<gene>
    <name evidence="10" type="primary">fluC</name>
    <name evidence="10" type="synonym">crcB</name>
    <name evidence="11" type="ORF">SAMN05660453_1324</name>
</gene>
<dbReference type="GO" id="GO:0005886">
    <property type="term" value="C:plasma membrane"/>
    <property type="evidence" value="ECO:0007669"/>
    <property type="project" value="UniProtKB-SubCell"/>
</dbReference>
<evidence type="ECO:0000256" key="4">
    <source>
        <dbReference type="ARBA" id="ARBA00022989"/>
    </source>
</evidence>
<feature type="binding site" evidence="10">
    <location>
        <position position="78"/>
    </location>
    <ligand>
        <name>Na(+)</name>
        <dbReference type="ChEBI" id="CHEBI:29101"/>
        <note>structural</note>
    </ligand>
</feature>
<protein>
    <recommendedName>
        <fullName evidence="10">Fluoride-specific ion channel FluC</fullName>
    </recommendedName>
</protein>
<evidence type="ECO:0000256" key="7">
    <source>
        <dbReference type="ARBA" id="ARBA00035120"/>
    </source>
</evidence>
<dbReference type="PANTHER" id="PTHR28259:SF1">
    <property type="entry name" value="FLUORIDE EXPORT PROTEIN 1-RELATED"/>
    <property type="match status" value="1"/>
</dbReference>
<dbReference type="RefSeq" id="WP_091503211.1">
    <property type="nucleotide sequence ID" value="NZ_FOLI01000008.1"/>
</dbReference>
<organism evidence="11 12">
    <name type="scientific">Fructobacillus durionis</name>
    <dbReference type="NCBI Taxonomy" id="283737"/>
    <lineage>
        <taxon>Bacteria</taxon>
        <taxon>Bacillati</taxon>
        <taxon>Bacillota</taxon>
        <taxon>Bacilli</taxon>
        <taxon>Lactobacillales</taxon>
        <taxon>Lactobacillaceae</taxon>
        <taxon>Fructobacillus</taxon>
    </lineage>
</organism>
<keyword evidence="5 10" id="KW-0472">Membrane</keyword>
<feature type="transmembrane region" description="Helical" evidence="10">
    <location>
        <begin position="33"/>
        <end position="54"/>
    </location>
</feature>
<dbReference type="HAMAP" id="MF_00454">
    <property type="entry name" value="FluC"/>
    <property type="match status" value="1"/>
</dbReference>
<dbReference type="STRING" id="283737.SAMN05660453_1324"/>
<keyword evidence="6 10" id="KW-0407">Ion channel</keyword>
<comment type="similarity">
    <text evidence="7 10">Belongs to the fluoride channel Fluc/FEX (TC 1.A.43) family.</text>
</comment>